<feature type="compositionally biased region" description="Acidic residues" evidence="2">
    <location>
        <begin position="1"/>
        <end position="12"/>
    </location>
</feature>
<feature type="region of interest" description="Disordered" evidence="2">
    <location>
        <begin position="1"/>
        <end position="79"/>
    </location>
</feature>
<protein>
    <recommendedName>
        <fullName evidence="3">EF-hand domain-containing protein</fullName>
    </recommendedName>
</protein>
<dbReference type="AlphaFoldDB" id="A0A1Y1HKW8"/>
<feature type="compositionally biased region" description="Low complexity" evidence="2">
    <location>
        <begin position="29"/>
        <end position="39"/>
    </location>
</feature>
<evidence type="ECO:0000259" key="3">
    <source>
        <dbReference type="PROSITE" id="PS50222"/>
    </source>
</evidence>
<proteinExistence type="inferred from homology"/>
<dbReference type="Pfam" id="PF13898">
    <property type="entry name" value="MINDY-3_4_CD"/>
    <property type="match status" value="2"/>
</dbReference>
<accession>A0A1Y1HKW8</accession>
<organism evidence="4 5">
    <name type="scientific">Klebsormidium nitens</name>
    <name type="common">Green alga</name>
    <name type="synonym">Ulothrix nitens</name>
    <dbReference type="NCBI Taxonomy" id="105231"/>
    <lineage>
        <taxon>Eukaryota</taxon>
        <taxon>Viridiplantae</taxon>
        <taxon>Streptophyta</taxon>
        <taxon>Klebsormidiophyceae</taxon>
        <taxon>Klebsormidiales</taxon>
        <taxon>Klebsormidiaceae</taxon>
        <taxon>Klebsormidium</taxon>
    </lineage>
</organism>
<evidence type="ECO:0000313" key="4">
    <source>
        <dbReference type="EMBL" id="GAQ77779.1"/>
    </source>
</evidence>
<feature type="compositionally biased region" description="Basic and acidic residues" evidence="2">
    <location>
        <begin position="46"/>
        <end position="79"/>
    </location>
</feature>
<dbReference type="PROSITE" id="PS50222">
    <property type="entry name" value="EF_HAND_2"/>
    <property type="match status" value="1"/>
</dbReference>
<dbReference type="GO" id="GO:0071108">
    <property type="term" value="P:protein K48-linked deubiquitination"/>
    <property type="evidence" value="ECO:0007669"/>
    <property type="project" value="InterPro"/>
</dbReference>
<dbReference type="InterPro" id="IPR039785">
    <property type="entry name" value="MINY3/4"/>
</dbReference>
<dbReference type="EMBL" id="DF236952">
    <property type="protein sequence ID" value="GAQ77779.1"/>
    <property type="molecule type" value="Genomic_DNA"/>
</dbReference>
<comment type="similarity">
    <text evidence="1">Belongs to the MINDY deubiquitinase family. FAM188 subfamily.</text>
</comment>
<dbReference type="InterPro" id="IPR025257">
    <property type="entry name" value="MINDY-3/4_CD"/>
</dbReference>
<evidence type="ECO:0000256" key="1">
    <source>
        <dbReference type="ARBA" id="ARBA00011074"/>
    </source>
</evidence>
<feature type="domain" description="EF-hand" evidence="3">
    <location>
        <begin position="514"/>
        <end position="550"/>
    </location>
</feature>
<dbReference type="GO" id="GO:0004843">
    <property type="term" value="F:cysteine-type deubiquitinase activity"/>
    <property type="evidence" value="ECO:0007669"/>
    <property type="project" value="UniProtKB-EC"/>
</dbReference>
<dbReference type="GO" id="GO:0005509">
    <property type="term" value="F:calcium ion binding"/>
    <property type="evidence" value="ECO:0007669"/>
    <property type="project" value="InterPro"/>
</dbReference>
<dbReference type="PANTHER" id="PTHR12473">
    <property type="entry name" value="UBIQUITIN CARBOXYL-TERMINAL HYDROLASE MINDY-4-RELATED"/>
    <property type="match status" value="1"/>
</dbReference>
<gene>
    <name evidence="4" type="ORF">KFL_000030550</name>
</gene>
<evidence type="ECO:0000256" key="2">
    <source>
        <dbReference type="SAM" id="MobiDB-lite"/>
    </source>
</evidence>
<reference evidence="4 5" key="1">
    <citation type="journal article" date="2014" name="Nat. Commun.">
        <title>Klebsormidium flaccidum genome reveals primary factors for plant terrestrial adaptation.</title>
        <authorList>
            <person name="Hori K."/>
            <person name="Maruyama F."/>
            <person name="Fujisawa T."/>
            <person name="Togashi T."/>
            <person name="Yamamoto N."/>
            <person name="Seo M."/>
            <person name="Sato S."/>
            <person name="Yamada T."/>
            <person name="Mori H."/>
            <person name="Tajima N."/>
            <person name="Moriyama T."/>
            <person name="Ikeuchi M."/>
            <person name="Watanabe M."/>
            <person name="Wada H."/>
            <person name="Kobayashi K."/>
            <person name="Saito M."/>
            <person name="Masuda T."/>
            <person name="Sasaki-Sekimoto Y."/>
            <person name="Mashiguchi K."/>
            <person name="Awai K."/>
            <person name="Shimojima M."/>
            <person name="Masuda S."/>
            <person name="Iwai M."/>
            <person name="Nobusawa T."/>
            <person name="Narise T."/>
            <person name="Kondo S."/>
            <person name="Saito H."/>
            <person name="Sato R."/>
            <person name="Murakawa M."/>
            <person name="Ihara Y."/>
            <person name="Oshima-Yamada Y."/>
            <person name="Ohtaka K."/>
            <person name="Satoh M."/>
            <person name="Sonobe K."/>
            <person name="Ishii M."/>
            <person name="Ohtani R."/>
            <person name="Kanamori-Sato M."/>
            <person name="Honoki R."/>
            <person name="Miyazaki D."/>
            <person name="Mochizuki H."/>
            <person name="Umetsu J."/>
            <person name="Higashi K."/>
            <person name="Shibata D."/>
            <person name="Kamiya Y."/>
            <person name="Sato N."/>
            <person name="Nakamura Y."/>
            <person name="Tabata S."/>
            <person name="Ida S."/>
            <person name="Kurokawa K."/>
            <person name="Ohta H."/>
        </authorList>
    </citation>
    <scope>NUCLEOTIDE SEQUENCE [LARGE SCALE GENOMIC DNA]</scope>
    <source>
        <strain evidence="4 5">NIES-2285</strain>
    </source>
</reference>
<keyword evidence="5" id="KW-1185">Reference proteome</keyword>
<dbReference type="PANTHER" id="PTHR12473:SF8">
    <property type="entry name" value="UBIQUITIN CARBOXYL-TERMINAL HYDROLASE MINDY-4-RELATED"/>
    <property type="match status" value="1"/>
</dbReference>
<dbReference type="Proteomes" id="UP000054558">
    <property type="component" value="Unassembled WGS sequence"/>
</dbReference>
<sequence>MAKPMDEEDDEELQRAFEMSLGPQEKPESSSPSNQSLEPSAKRSKASAESREVSVEEMTAEKSEAMRQRELRAAAAERRMSAMQTDASVASAIGATSHTASSPVAAVAAQKVEPAAKQPVRSVDKGKASAAVEGESANVGSANMGSVNVGSVSQTSSAAAVPQGTGSRRLTSAEAERLYRIVFGSGASPEVLNQWSRQGFRFSADSSTPLGLVQKEGGPCGVLAPVQALLLKHLLYQPSITGPPTAGKGPRKAAVKADLTFEDAERNRALVLAMSEALWTAGGQTSAVVASLEAPSPSGQPSDAPTPHSDASPLRADALSNISDALSRGSDALSRDSDAALEEKLRGVSLDSPASLSGVLSVVQCRTSEDLRRAVQAALPAFRSRLGALLFLVSALLSRGLDAIQGDRDDPEPPLVTRPFGHASQEIVNLLLCGQAVSNVFDGTMDLGGGMLVKGIPGSVQVGFLTLLEGLNLCKVGYHLKHPQWPIWVVGSESHYTVLFALSTEVQDESDAESREEMVRRVFDAHDTSGGGGFISPPDLEKLLTELKMNLPAATVTELGANEIILWQDFWQAACNLDRSQGGYKGLSTPNQKRQFELFHFNGIAKSISNGGDAKASTSGGGAEQRPRLTRLKVTVPPKWTPDEMLVADSMEALKEEEAMHAPLVDCIRSRWQRATCNWHGQEAPSIV</sequence>
<dbReference type="OrthoDB" id="10263628at2759"/>
<dbReference type="SMART" id="SM01174">
    <property type="entry name" value="DUF4205"/>
    <property type="match status" value="1"/>
</dbReference>
<dbReference type="OMA" id="VLQTKWP"/>
<evidence type="ECO:0000313" key="5">
    <source>
        <dbReference type="Proteomes" id="UP000054558"/>
    </source>
</evidence>
<dbReference type="InterPro" id="IPR002048">
    <property type="entry name" value="EF_hand_dom"/>
</dbReference>
<dbReference type="GO" id="GO:1990380">
    <property type="term" value="F:K48-linked deubiquitinase activity"/>
    <property type="evidence" value="ECO:0007669"/>
    <property type="project" value="InterPro"/>
</dbReference>
<name>A0A1Y1HKW8_KLENI</name>
<dbReference type="GO" id="GO:0006508">
    <property type="term" value="P:proteolysis"/>
    <property type="evidence" value="ECO:0007669"/>
    <property type="project" value="UniProtKB-KW"/>
</dbReference>
<feature type="region of interest" description="Disordered" evidence="2">
    <location>
        <begin position="289"/>
        <end position="314"/>
    </location>
</feature>